<feature type="domain" description="DUF4332" evidence="1">
    <location>
        <begin position="2"/>
        <end position="121"/>
    </location>
</feature>
<evidence type="ECO:0000313" key="3">
    <source>
        <dbReference type="Proteomes" id="UP000054016"/>
    </source>
</evidence>
<name>A0A0M0BUZ7_9ARCH</name>
<dbReference type="Proteomes" id="UP000054016">
    <property type="component" value="Unassembled WGS sequence"/>
</dbReference>
<comment type="caution">
    <text evidence="2">The sequence shown here is derived from an EMBL/GenBank/DDBJ whole genome shotgun (WGS) entry which is preliminary data.</text>
</comment>
<accession>A0A0M0BUZ7</accession>
<dbReference type="Pfam" id="PF14229">
    <property type="entry name" value="DUF4332"/>
    <property type="match status" value="1"/>
</dbReference>
<dbReference type="InterPro" id="IPR025567">
    <property type="entry name" value="DUF4332"/>
</dbReference>
<dbReference type="EMBL" id="LFWV01000009">
    <property type="protein sequence ID" value="KON32185.1"/>
    <property type="molecule type" value="Genomic_DNA"/>
</dbReference>
<evidence type="ECO:0000259" key="1">
    <source>
        <dbReference type="Pfam" id="PF14229"/>
    </source>
</evidence>
<protein>
    <recommendedName>
        <fullName evidence="1">DUF4332 domain-containing protein</fullName>
    </recommendedName>
</protein>
<evidence type="ECO:0000313" key="2">
    <source>
        <dbReference type="EMBL" id="KON32185.1"/>
    </source>
</evidence>
<sequence length="128" mass="14643">MEGIGPAYGSKLRYSGVRIIDDLLRAGSTRRKRRVLANKIDVAPATLLKWVYRADFFRIKGIGTQYSSLLEEAGVNTVADLSRRNAKNLHASLKAINMKKNLVRRIPPYRTIQRWIRSANNLTRIVEY</sequence>
<proteinExistence type="predicted"/>
<dbReference type="AlphaFoldDB" id="A0A0M0BUZ7"/>
<gene>
    <name evidence="2" type="ORF">AC478_01010</name>
</gene>
<organism evidence="2 3">
    <name type="scientific">miscellaneous Crenarchaeota group-1 archaeon SG8-32-3</name>
    <dbReference type="NCBI Taxonomy" id="1685125"/>
    <lineage>
        <taxon>Archaea</taxon>
        <taxon>Candidatus Bathyarchaeota</taxon>
        <taxon>MCG-1</taxon>
    </lineage>
</organism>
<reference evidence="3" key="1">
    <citation type="submission" date="2015-06" db="EMBL/GenBank/DDBJ databases">
        <title>New insights into the roles of widespread benthic archaea in carbon and nitrogen cycling.</title>
        <authorList>
            <person name="Lazar C.S."/>
            <person name="Baker B.J."/>
            <person name="Seitz K.W."/>
            <person name="Hyde A.S."/>
            <person name="Dick G.J."/>
            <person name="Hinrichs K.-U."/>
            <person name="Teske A.P."/>
        </authorList>
    </citation>
    <scope>NUCLEOTIDE SEQUENCE [LARGE SCALE GENOMIC DNA]</scope>
</reference>
<dbReference type="Gene3D" id="1.10.150.20">
    <property type="entry name" value="5' to 3' exonuclease, C-terminal subdomain"/>
    <property type="match status" value="2"/>
</dbReference>